<accession>A0A6A5VJG4</accession>
<dbReference type="Proteomes" id="UP000800036">
    <property type="component" value="Unassembled WGS sequence"/>
</dbReference>
<dbReference type="EMBL" id="ML976680">
    <property type="protein sequence ID" value="KAF1973507.1"/>
    <property type="molecule type" value="Genomic_DNA"/>
</dbReference>
<dbReference type="AlphaFoldDB" id="A0A6A5VJG4"/>
<gene>
    <name evidence="1" type="ORF">BU23DRAFT_598917</name>
</gene>
<protein>
    <recommendedName>
        <fullName evidence="3">Phytanoyl-CoA dioxygenase family protein</fullName>
    </recommendedName>
</protein>
<dbReference type="Gene3D" id="2.60.120.620">
    <property type="entry name" value="q2cbj1_9rhob like domain"/>
    <property type="match status" value="1"/>
</dbReference>
<evidence type="ECO:0008006" key="3">
    <source>
        <dbReference type="Google" id="ProtNLM"/>
    </source>
</evidence>
<organism evidence="1 2">
    <name type="scientific">Bimuria novae-zelandiae CBS 107.79</name>
    <dbReference type="NCBI Taxonomy" id="1447943"/>
    <lineage>
        <taxon>Eukaryota</taxon>
        <taxon>Fungi</taxon>
        <taxon>Dikarya</taxon>
        <taxon>Ascomycota</taxon>
        <taxon>Pezizomycotina</taxon>
        <taxon>Dothideomycetes</taxon>
        <taxon>Pleosporomycetidae</taxon>
        <taxon>Pleosporales</taxon>
        <taxon>Massarineae</taxon>
        <taxon>Didymosphaeriaceae</taxon>
        <taxon>Bimuria</taxon>
    </lineage>
</organism>
<reference evidence="1" key="1">
    <citation type="journal article" date="2020" name="Stud. Mycol.">
        <title>101 Dothideomycetes genomes: a test case for predicting lifestyles and emergence of pathogens.</title>
        <authorList>
            <person name="Haridas S."/>
            <person name="Albert R."/>
            <person name="Binder M."/>
            <person name="Bloem J."/>
            <person name="Labutti K."/>
            <person name="Salamov A."/>
            <person name="Andreopoulos B."/>
            <person name="Baker S."/>
            <person name="Barry K."/>
            <person name="Bills G."/>
            <person name="Bluhm B."/>
            <person name="Cannon C."/>
            <person name="Castanera R."/>
            <person name="Culley D."/>
            <person name="Daum C."/>
            <person name="Ezra D."/>
            <person name="Gonzalez J."/>
            <person name="Henrissat B."/>
            <person name="Kuo A."/>
            <person name="Liang C."/>
            <person name="Lipzen A."/>
            <person name="Lutzoni F."/>
            <person name="Magnuson J."/>
            <person name="Mondo S."/>
            <person name="Nolan M."/>
            <person name="Ohm R."/>
            <person name="Pangilinan J."/>
            <person name="Park H.-J."/>
            <person name="Ramirez L."/>
            <person name="Alfaro M."/>
            <person name="Sun H."/>
            <person name="Tritt A."/>
            <person name="Yoshinaga Y."/>
            <person name="Zwiers L.-H."/>
            <person name="Turgeon B."/>
            <person name="Goodwin S."/>
            <person name="Spatafora J."/>
            <person name="Crous P."/>
            <person name="Grigoriev I."/>
        </authorList>
    </citation>
    <scope>NUCLEOTIDE SEQUENCE</scope>
    <source>
        <strain evidence="1">CBS 107.79</strain>
    </source>
</reference>
<dbReference type="SUPFAM" id="SSF51197">
    <property type="entry name" value="Clavaminate synthase-like"/>
    <property type="match status" value="1"/>
</dbReference>
<keyword evidence="2" id="KW-1185">Reference proteome</keyword>
<dbReference type="OrthoDB" id="4664297at2759"/>
<sequence length="355" mass="39504">MADDQYKLSQEQIEHFLEHGWIKLTGCFTREQSAELQSQLWTRLGMDPNDMSTWYYTPLLIQTPSHHPLTNSLYRDTKNDTGRVNMPIHKYFNASEIAPKAWSAICQLLGGEDRVNNSVSNWKDSFIVNLGTPTGAGKYIRPQDLTNWHVDGDFFVHYLDSPEQALLVIPLWTDIVPNGGGTVLCPPGIPIIASHLLANPSGVSPRMTPRAQNPTFSSEGSDLSFYTRIASAMPDSAFVEATGDVGDVYLLHPLMLHSASNNTLRKVRVITNPPVSVKEPFCFDREDEGAYSVVERKTLRALGRSRLEGWRVQGGRERIVPDSARVKAEMKKAEEARLARGKGVKVEKVGVGTEA</sequence>
<evidence type="ECO:0000313" key="2">
    <source>
        <dbReference type="Proteomes" id="UP000800036"/>
    </source>
</evidence>
<name>A0A6A5VJG4_9PLEO</name>
<evidence type="ECO:0000313" key="1">
    <source>
        <dbReference type="EMBL" id="KAF1973507.1"/>
    </source>
</evidence>
<proteinExistence type="predicted"/>